<keyword evidence="1" id="KW-0315">Glutamine amidotransferase</keyword>
<dbReference type="EMBL" id="JAUOTP010000012">
    <property type="protein sequence ID" value="MDO6416823.1"/>
    <property type="molecule type" value="Genomic_DNA"/>
</dbReference>
<comment type="caution">
    <text evidence="3">The sequence shown here is derived from an EMBL/GenBank/DDBJ whole genome shotgun (WGS) entry which is preliminary data.</text>
</comment>
<evidence type="ECO:0000313" key="3">
    <source>
        <dbReference type="EMBL" id="MDO6416823.1"/>
    </source>
</evidence>
<dbReference type="InterPro" id="IPR006221">
    <property type="entry name" value="TrpG/PapA_dom"/>
</dbReference>
<organism evidence="3 4">
    <name type="scientific">Sphingomonas natans</name>
    <dbReference type="NCBI Taxonomy" id="3063330"/>
    <lineage>
        <taxon>Bacteria</taxon>
        <taxon>Pseudomonadati</taxon>
        <taxon>Pseudomonadota</taxon>
        <taxon>Alphaproteobacteria</taxon>
        <taxon>Sphingomonadales</taxon>
        <taxon>Sphingomonadaceae</taxon>
        <taxon>Sphingomonas</taxon>
    </lineage>
</organism>
<dbReference type="CDD" id="cd01743">
    <property type="entry name" value="GATase1_Anthranilate_Synthase"/>
    <property type="match status" value="1"/>
</dbReference>
<feature type="domain" description="Glutamine amidotransferase" evidence="2">
    <location>
        <begin position="3"/>
        <end position="186"/>
    </location>
</feature>
<evidence type="ECO:0000259" key="2">
    <source>
        <dbReference type="Pfam" id="PF00117"/>
    </source>
</evidence>
<dbReference type="InterPro" id="IPR029062">
    <property type="entry name" value="Class_I_gatase-like"/>
</dbReference>
<keyword evidence="4" id="KW-1185">Reference proteome</keyword>
<dbReference type="PANTHER" id="PTHR43418:SF4">
    <property type="entry name" value="MULTIFUNCTIONAL TRYPTOPHAN BIOSYNTHESIS PROTEIN"/>
    <property type="match status" value="1"/>
</dbReference>
<evidence type="ECO:0000256" key="1">
    <source>
        <dbReference type="ARBA" id="ARBA00022962"/>
    </source>
</evidence>
<dbReference type="Gene3D" id="3.40.50.880">
    <property type="match status" value="1"/>
</dbReference>
<name>A0ABT8YEP7_9SPHN</name>
<dbReference type="Pfam" id="PF00117">
    <property type="entry name" value="GATase"/>
    <property type="match status" value="1"/>
</dbReference>
<dbReference type="EC" id="4.1.3.27" evidence="3"/>
<gene>
    <name evidence="3" type="ORF">Q4F19_20740</name>
</gene>
<accession>A0ABT8YEP7</accession>
<dbReference type="PRINTS" id="PR00097">
    <property type="entry name" value="ANTSNTHASEII"/>
</dbReference>
<keyword evidence="3" id="KW-0456">Lyase</keyword>
<dbReference type="SUPFAM" id="SSF52317">
    <property type="entry name" value="Class I glutamine amidotransferase-like"/>
    <property type="match status" value="1"/>
</dbReference>
<dbReference type="PRINTS" id="PR00099">
    <property type="entry name" value="CPSGATASE"/>
</dbReference>
<dbReference type="PANTHER" id="PTHR43418">
    <property type="entry name" value="MULTIFUNCTIONAL TRYPTOPHAN BIOSYNTHESIS PROTEIN-RELATED"/>
    <property type="match status" value="1"/>
</dbReference>
<sequence>MILVVDNYDSFTWNLVHYLQELGAEVEVVRNDAIGVGQAMTSGAEAFLISPGPCTPNEAGISLDLVAACAEARRPLFGVCLGHQAIGQSFGGTVVRAAELMHGKTCPVIHDGTGIYEGLPSPFTATRYHSLIVREEDLPACLIVNARAPDGTVMGFRHESLPIHGVQFHPESIATEHGHKMLANFMRLAGMKVLERA</sequence>
<reference evidence="3" key="1">
    <citation type="submission" date="2023-07" db="EMBL/GenBank/DDBJ databases">
        <authorList>
            <person name="Kim M."/>
        </authorList>
    </citation>
    <scope>NUCLEOTIDE SEQUENCE</scope>
    <source>
        <strain evidence="3">BIUV-7</strain>
    </source>
</reference>
<dbReference type="PRINTS" id="PR00096">
    <property type="entry name" value="GATASE"/>
</dbReference>
<dbReference type="InterPro" id="IPR050472">
    <property type="entry name" value="Anth_synth/Amidotransfase"/>
</dbReference>
<proteinExistence type="predicted"/>
<dbReference type="PROSITE" id="PS51273">
    <property type="entry name" value="GATASE_TYPE_1"/>
    <property type="match status" value="1"/>
</dbReference>
<evidence type="ECO:0000313" key="4">
    <source>
        <dbReference type="Proteomes" id="UP001169764"/>
    </source>
</evidence>
<dbReference type="NCBIfam" id="TIGR00566">
    <property type="entry name" value="trpG_papA"/>
    <property type="match status" value="1"/>
</dbReference>
<dbReference type="InterPro" id="IPR017926">
    <property type="entry name" value="GATASE"/>
</dbReference>
<dbReference type="Proteomes" id="UP001169764">
    <property type="component" value="Unassembled WGS sequence"/>
</dbReference>
<protein>
    <submittedName>
        <fullName evidence="3">Aminodeoxychorismate/anthranilate synthase component II</fullName>
        <ecNumber evidence="3">4.1.3.27</ecNumber>
    </submittedName>
</protein>
<dbReference type="GO" id="GO:0004049">
    <property type="term" value="F:anthranilate synthase activity"/>
    <property type="evidence" value="ECO:0007669"/>
    <property type="project" value="UniProtKB-EC"/>
</dbReference>
<dbReference type="RefSeq" id="WP_303546692.1">
    <property type="nucleotide sequence ID" value="NZ_JAUOTP010000012.1"/>
</dbReference>